<evidence type="ECO:0000259" key="6">
    <source>
        <dbReference type="Pfam" id="PF00890"/>
    </source>
</evidence>
<feature type="signal peptide" evidence="5">
    <location>
        <begin position="1"/>
        <end position="30"/>
    </location>
</feature>
<evidence type="ECO:0000313" key="7">
    <source>
        <dbReference type="EMBL" id="EPD98590.1"/>
    </source>
</evidence>
<keyword evidence="3" id="KW-0274">FAD</keyword>
<keyword evidence="5" id="KW-0732">Signal</keyword>
<evidence type="ECO:0000256" key="5">
    <source>
        <dbReference type="SAM" id="SignalP"/>
    </source>
</evidence>
<dbReference type="Gene3D" id="3.90.700.10">
    <property type="entry name" value="Succinate dehydrogenase/fumarate reductase flavoprotein, catalytic domain"/>
    <property type="match status" value="1"/>
</dbReference>
<feature type="chain" id="PRO_5004517830" description="FAD-dependent oxidoreductase 2 FAD-binding domain-containing protein" evidence="5">
    <location>
        <begin position="31"/>
        <end position="610"/>
    </location>
</feature>
<feature type="domain" description="FAD-dependent oxidoreductase 2 FAD-binding" evidence="6">
    <location>
        <begin position="385"/>
        <end position="591"/>
    </location>
</feature>
<dbReference type="InterPro" id="IPR003953">
    <property type="entry name" value="FAD-dep_OxRdtase_2_FAD-bd"/>
</dbReference>
<dbReference type="SUPFAM" id="SSF51905">
    <property type="entry name" value="FAD/NAD(P)-binding domain"/>
    <property type="match status" value="1"/>
</dbReference>
<dbReference type="InterPro" id="IPR006311">
    <property type="entry name" value="TAT_signal"/>
</dbReference>
<comment type="caution">
    <text evidence="7">The sequence shown here is derived from an EMBL/GenBank/DDBJ whole genome shotgun (WGS) entry which is preliminary data.</text>
</comment>
<comment type="cofactor">
    <cofactor evidence="1">
        <name>FAD</name>
        <dbReference type="ChEBI" id="CHEBI:57692"/>
    </cofactor>
</comment>
<keyword evidence="2" id="KW-0285">Flavoprotein</keyword>
<dbReference type="AlphaFoldDB" id="S3BGX2"/>
<organism evidence="7 8">
    <name type="scientific">Sutterella wadsworthensis HGA0223</name>
    <dbReference type="NCBI Taxonomy" id="1203554"/>
    <lineage>
        <taxon>Bacteria</taxon>
        <taxon>Pseudomonadati</taxon>
        <taxon>Pseudomonadota</taxon>
        <taxon>Betaproteobacteria</taxon>
        <taxon>Burkholderiales</taxon>
        <taxon>Sutterellaceae</taxon>
        <taxon>Sutterella</taxon>
    </lineage>
</organism>
<dbReference type="Pfam" id="PF00890">
    <property type="entry name" value="FAD_binding_2"/>
    <property type="match status" value="2"/>
</dbReference>
<dbReference type="GO" id="GO:0008202">
    <property type="term" value="P:steroid metabolic process"/>
    <property type="evidence" value="ECO:0007669"/>
    <property type="project" value="UniProtKB-ARBA"/>
</dbReference>
<dbReference type="InterPro" id="IPR036188">
    <property type="entry name" value="FAD/NAD-bd_sf"/>
</dbReference>
<feature type="domain" description="FAD-dependent oxidoreductase 2 FAD-binding" evidence="6">
    <location>
        <begin position="49"/>
        <end position="291"/>
    </location>
</feature>
<dbReference type="Gene3D" id="3.50.50.60">
    <property type="entry name" value="FAD/NAD(P)-binding domain"/>
    <property type="match status" value="2"/>
</dbReference>
<dbReference type="RefSeq" id="WP_016474817.1">
    <property type="nucleotide sequence ID" value="NZ_KE150480.1"/>
</dbReference>
<evidence type="ECO:0000256" key="1">
    <source>
        <dbReference type="ARBA" id="ARBA00001974"/>
    </source>
</evidence>
<dbReference type="PATRIC" id="fig|1203554.3.peg.1710"/>
<dbReference type="PANTHER" id="PTHR43400">
    <property type="entry name" value="FUMARATE REDUCTASE"/>
    <property type="match status" value="1"/>
</dbReference>
<dbReference type="HOGENOM" id="CLU_011398_4_0_4"/>
<keyword evidence="4" id="KW-0560">Oxidoreductase</keyword>
<accession>S3BGX2</accession>
<dbReference type="eggNOG" id="COG1053">
    <property type="taxonomic scope" value="Bacteria"/>
</dbReference>
<evidence type="ECO:0000256" key="4">
    <source>
        <dbReference type="ARBA" id="ARBA00023002"/>
    </source>
</evidence>
<proteinExistence type="predicted"/>
<dbReference type="EMBL" id="ATCF01000022">
    <property type="protein sequence ID" value="EPD98590.1"/>
    <property type="molecule type" value="Genomic_DNA"/>
</dbReference>
<dbReference type="STRING" id="1203554.HMPREF1476_01629"/>
<reference evidence="7 8" key="1">
    <citation type="submission" date="2013-04" db="EMBL/GenBank/DDBJ databases">
        <title>The Genome Sequence of Sutterella wadsworthensis HGA0223.</title>
        <authorList>
            <consortium name="The Broad Institute Genomics Platform"/>
            <person name="Earl A."/>
            <person name="Ward D."/>
            <person name="Feldgarden M."/>
            <person name="Gevers D."/>
            <person name="Schmidt T.M."/>
            <person name="Dover J."/>
            <person name="Dai D."/>
            <person name="Walker B."/>
            <person name="Young S."/>
            <person name="Zeng Q."/>
            <person name="Gargeya S."/>
            <person name="Fitzgerald M."/>
            <person name="Haas B."/>
            <person name="Abouelleil A."/>
            <person name="Allen A.W."/>
            <person name="Alvarado L."/>
            <person name="Arachchi H.M."/>
            <person name="Berlin A.M."/>
            <person name="Chapman S.B."/>
            <person name="Gainer-Dewar J."/>
            <person name="Goldberg J."/>
            <person name="Griggs A."/>
            <person name="Gujja S."/>
            <person name="Hansen M."/>
            <person name="Howarth C."/>
            <person name="Imamovic A."/>
            <person name="Ireland A."/>
            <person name="Larimer J."/>
            <person name="McCowan C."/>
            <person name="Murphy C."/>
            <person name="Pearson M."/>
            <person name="Poon T.W."/>
            <person name="Priest M."/>
            <person name="Roberts A."/>
            <person name="Saif S."/>
            <person name="Shea T."/>
            <person name="Sisk P."/>
            <person name="Sykes S."/>
            <person name="Wortman J."/>
            <person name="Nusbaum C."/>
            <person name="Birren B."/>
        </authorList>
    </citation>
    <scope>NUCLEOTIDE SEQUENCE [LARGE SCALE GENOMIC DNA]</scope>
    <source>
        <strain evidence="7 8">HGA0223</strain>
    </source>
</reference>
<dbReference type="GO" id="GO:0016491">
    <property type="term" value="F:oxidoreductase activity"/>
    <property type="evidence" value="ECO:0007669"/>
    <property type="project" value="UniProtKB-KW"/>
</dbReference>
<gene>
    <name evidence="7" type="ORF">HMPREF1476_01629</name>
</gene>
<evidence type="ECO:0000313" key="8">
    <source>
        <dbReference type="Proteomes" id="UP000014400"/>
    </source>
</evidence>
<dbReference type="InterPro" id="IPR050315">
    <property type="entry name" value="FAD-oxidoreductase_2"/>
</dbReference>
<evidence type="ECO:0000256" key="2">
    <source>
        <dbReference type="ARBA" id="ARBA00022630"/>
    </source>
</evidence>
<protein>
    <recommendedName>
        <fullName evidence="6">FAD-dependent oxidoreductase 2 FAD-binding domain-containing protein</fullName>
    </recommendedName>
</protein>
<dbReference type="InterPro" id="IPR027477">
    <property type="entry name" value="Succ_DH/fumarate_Rdtase_cat_sf"/>
</dbReference>
<dbReference type="Proteomes" id="UP000014400">
    <property type="component" value="Unassembled WGS sequence"/>
</dbReference>
<dbReference type="PROSITE" id="PS51318">
    <property type="entry name" value="TAT"/>
    <property type="match status" value="1"/>
</dbReference>
<dbReference type="PANTHER" id="PTHR43400:SF10">
    <property type="entry name" value="3-OXOSTEROID 1-DEHYDROGENASE"/>
    <property type="match status" value="1"/>
</dbReference>
<keyword evidence="8" id="KW-1185">Reference proteome</keyword>
<name>S3BGX2_9BURK</name>
<sequence>MSKKGISRRTLFGSTALMAGANLLIPSAAAQGVPNSCAPLPTKWDFEADVVVIGAGACGMAAAIRAADFGADVLVVDTNYDVGGHAILSAGSIALGGGTALQKKYGIQDDPETYFQDLTDWSVTEVDGMPDYRFADRAVQHALAYNGPAVYDFLAANGLPFEDEAPDNFQANHASGVTALRSHHVKWKNGVGGPSPTGTNGTSVMRPLDESARKRKNIRFLFNYHMDRIFREQPLEGRVLGIEAHYTPTILPGQTKPLVSWKTDGNIDFHEPSVTVKARKGIVIATGGNTGNVEFRRMFDPRLTSEFQLGGGEWSPQDGSGELAAMAIGAALWGCCNQAMNRNGALRRGAFVGSRTSYVAWKPQSPIWGKVKATGLFVGNWQDCIAVNQAGKRFYDETKPAYPNGTCFGFFDKSGGYVHGDWRNSSKIKPQFRNYIDAACAINEGSQGPDWEAGPQWAIFDSAAIKREQWKIDENSGEEGYFFKADTLDELQEKLTQNPYQKFEMPKGRLAETVARYNAFVEKGVDEDFDKPKPRYKIEQGPFYAAWCTVCTHDTYAGLRVNGKNQVVDMAGKVIPGLYCGGESAGGATQHGMGRCFTAGYIIGAEVVKG</sequence>
<dbReference type="SUPFAM" id="SSF56425">
    <property type="entry name" value="Succinate dehydrogenase/fumarate reductase flavoprotein, catalytic domain"/>
    <property type="match status" value="1"/>
</dbReference>
<evidence type="ECO:0000256" key="3">
    <source>
        <dbReference type="ARBA" id="ARBA00022827"/>
    </source>
</evidence>